<dbReference type="PROSITE" id="PS00154">
    <property type="entry name" value="ATPASE_E1_E2"/>
    <property type="match status" value="1"/>
</dbReference>
<dbReference type="SUPFAM" id="SSF81660">
    <property type="entry name" value="Metal cation-transporting ATPase, ATP-binding domain N"/>
    <property type="match status" value="1"/>
</dbReference>
<dbReference type="Pfam" id="PF13246">
    <property type="entry name" value="Cation_ATPase"/>
    <property type="match status" value="1"/>
</dbReference>
<dbReference type="GO" id="GO:0006883">
    <property type="term" value="P:intracellular sodium ion homeostasis"/>
    <property type="evidence" value="ECO:0007669"/>
    <property type="project" value="TreeGrafter"/>
</dbReference>
<dbReference type="Pfam" id="PF00689">
    <property type="entry name" value="Cation_ATPase_C"/>
    <property type="match status" value="1"/>
</dbReference>
<evidence type="ECO:0000256" key="2">
    <source>
        <dbReference type="ARBA" id="ARBA00022475"/>
    </source>
</evidence>
<dbReference type="InterPro" id="IPR023298">
    <property type="entry name" value="ATPase_P-typ_TM_dom_sf"/>
</dbReference>
<feature type="transmembrane region" description="Helical" evidence="11">
    <location>
        <begin position="1071"/>
        <end position="1087"/>
    </location>
</feature>
<dbReference type="Pfam" id="PF08282">
    <property type="entry name" value="Hydrolase_3"/>
    <property type="match status" value="1"/>
</dbReference>
<evidence type="ECO:0000256" key="3">
    <source>
        <dbReference type="ARBA" id="ARBA00022553"/>
    </source>
</evidence>
<keyword evidence="2" id="KW-1003">Cell membrane</keyword>
<dbReference type="GO" id="GO:0030007">
    <property type="term" value="P:intracellular potassium ion homeostasis"/>
    <property type="evidence" value="ECO:0007669"/>
    <property type="project" value="TreeGrafter"/>
</dbReference>
<evidence type="ECO:0000256" key="1">
    <source>
        <dbReference type="ARBA" id="ARBA00004651"/>
    </source>
</evidence>
<dbReference type="Proteomes" id="UP001431209">
    <property type="component" value="Unassembled WGS sequence"/>
</dbReference>
<keyword evidence="5" id="KW-0547">Nucleotide-binding</keyword>
<dbReference type="PRINTS" id="PR00119">
    <property type="entry name" value="CATATPASE"/>
</dbReference>
<name>A0AAW2ZA80_9EUKA</name>
<evidence type="ECO:0000256" key="5">
    <source>
        <dbReference type="ARBA" id="ARBA00022741"/>
    </source>
</evidence>
<dbReference type="InterPro" id="IPR050510">
    <property type="entry name" value="Cation_transp_ATPase_P-type"/>
</dbReference>
<keyword evidence="10 11" id="KW-0472">Membrane</keyword>
<evidence type="ECO:0000256" key="10">
    <source>
        <dbReference type="ARBA" id="ARBA00023136"/>
    </source>
</evidence>
<dbReference type="InterPro" id="IPR023299">
    <property type="entry name" value="ATPase_P-typ_cyto_dom_N"/>
</dbReference>
<dbReference type="InterPro" id="IPR004014">
    <property type="entry name" value="ATPase_P-typ_cation-transptr_N"/>
</dbReference>
<evidence type="ECO:0000313" key="14">
    <source>
        <dbReference type="Proteomes" id="UP001431209"/>
    </source>
</evidence>
<evidence type="ECO:0000256" key="9">
    <source>
        <dbReference type="ARBA" id="ARBA00022989"/>
    </source>
</evidence>
<dbReference type="PANTHER" id="PTHR43294:SF21">
    <property type="entry name" value="CATION TRANSPORTING ATPASE"/>
    <property type="match status" value="1"/>
</dbReference>
<dbReference type="GO" id="GO:0005391">
    <property type="term" value="F:P-type sodium:potassium-exchanging transporter activity"/>
    <property type="evidence" value="ECO:0007669"/>
    <property type="project" value="TreeGrafter"/>
</dbReference>
<evidence type="ECO:0000256" key="6">
    <source>
        <dbReference type="ARBA" id="ARBA00022840"/>
    </source>
</evidence>
<accession>A0AAW2ZA80</accession>
<dbReference type="InterPro" id="IPR023214">
    <property type="entry name" value="HAD_sf"/>
</dbReference>
<keyword evidence="4 11" id="KW-0812">Transmembrane</keyword>
<evidence type="ECO:0000259" key="12">
    <source>
        <dbReference type="SMART" id="SM00831"/>
    </source>
</evidence>
<dbReference type="GO" id="GO:1990573">
    <property type="term" value="P:potassium ion import across plasma membrane"/>
    <property type="evidence" value="ECO:0007669"/>
    <property type="project" value="TreeGrafter"/>
</dbReference>
<dbReference type="EMBL" id="JAOPGA020001174">
    <property type="protein sequence ID" value="KAL0485858.1"/>
    <property type="molecule type" value="Genomic_DNA"/>
</dbReference>
<dbReference type="InterPro" id="IPR008250">
    <property type="entry name" value="ATPase_P-typ_transduc_dom_A_sf"/>
</dbReference>
<feature type="transmembrane region" description="Helical" evidence="11">
    <location>
        <begin position="174"/>
        <end position="195"/>
    </location>
</feature>
<dbReference type="InterPro" id="IPR059000">
    <property type="entry name" value="ATPase_P-type_domA"/>
</dbReference>
<dbReference type="Pfam" id="PF00122">
    <property type="entry name" value="E1-E2_ATPase"/>
    <property type="match status" value="1"/>
</dbReference>
<dbReference type="InterPro" id="IPR001757">
    <property type="entry name" value="P_typ_ATPase"/>
</dbReference>
<dbReference type="GO" id="GO:1902600">
    <property type="term" value="P:proton transmembrane transport"/>
    <property type="evidence" value="ECO:0007669"/>
    <property type="project" value="TreeGrafter"/>
</dbReference>
<dbReference type="FunFam" id="2.70.150.10:FF:000160">
    <property type="entry name" value="Sarcoplasmic/endoplasmic reticulum calcium ATPase 1"/>
    <property type="match status" value="1"/>
</dbReference>
<evidence type="ECO:0000256" key="8">
    <source>
        <dbReference type="ARBA" id="ARBA00022967"/>
    </source>
</evidence>
<protein>
    <submittedName>
        <fullName evidence="13">Sodium/potassium-transporting ATPase subunit alpha</fullName>
    </submittedName>
</protein>
<dbReference type="Gene3D" id="3.40.1110.10">
    <property type="entry name" value="Calcium-transporting ATPase, cytoplasmic domain N"/>
    <property type="match status" value="1"/>
</dbReference>
<dbReference type="Gene3D" id="1.20.1110.10">
    <property type="entry name" value="Calcium-transporting ATPase, transmembrane domain"/>
    <property type="match status" value="1"/>
</dbReference>
<feature type="transmembrane region" description="Helical" evidence="11">
    <location>
        <begin position="997"/>
        <end position="1017"/>
    </location>
</feature>
<dbReference type="GO" id="GO:0036376">
    <property type="term" value="P:sodium ion export across plasma membrane"/>
    <property type="evidence" value="ECO:0007669"/>
    <property type="project" value="TreeGrafter"/>
</dbReference>
<dbReference type="GO" id="GO:0005524">
    <property type="term" value="F:ATP binding"/>
    <property type="evidence" value="ECO:0007669"/>
    <property type="project" value="UniProtKB-KW"/>
</dbReference>
<dbReference type="AlphaFoldDB" id="A0AAW2ZA80"/>
<dbReference type="GO" id="GO:0005886">
    <property type="term" value="C:plasma membrane"/>
    <property type="evidence" value="ECO:0007669"/>
    <property type="project" value="UniProtKB-SubCell"/>
</dbReference>
<dbReference type="InterPro" id="IPR036412">
    <property type="entry name" value="HAD-like_sf"/>
</dbReference>
<feature type="transmembrane region" description="Helical" evidence="11">
    <location>
        <begin position="958"/>
        <end position="977"/>
    </location>
</feature>
<comment type="caution">
    <text evidence="13">The sequence shown here is derived from an EMBL/GenBank/DDBJ whole genome shotgun (WGS) entry which is preliminary data.</text>
</comment>
<dbReference type="SUPFAM" id="SSF81665">
    <property type="entry name" value="Calcium ATPase, transmembrane domain M"/>
    <property type="match status" value="1"/>
</dbReference>
<dbReference type="Gene3D" id="3.40.50.1000">
    <property type="entry name" value="HAD superfamily/HAD-like"/>
    <property type="match status" value="1"/>
</dbReference>
<keyword evidence="6" id="KW-0067">ATP-binding</keyword>
<dbReference type="SFLD" id="SFLDF00027">
    <property type="entry name" value="p-type_atpase"/>
    <property type="match status" value="1"/>
</dbReference>
<feature type="transmembrane region" description="Helical" evidence="11">
    <location>
        <begin position="891"/>
        <end position="912"/>
    </location>
</feature>
<dbReference type="PRINTS" id="PR00121">
    <property type="entry name" value="NAKATPASE"/>
</dbReference>
<dbReference type="PANTHER" id="PTHR43294">
    <property type="entry name" value="SODIUM/POTASSIUM-TRANSPORTING ATPASE SUBUNIT ALPHA"/>
    <property type="match status" value="1"/>
</dbReference>
<feature type="transmembrane region" description="Helical" evidence="11">
    <location>
        <begin position="1038"/>
        <end position="1059"/>
    </location>
</feature>
<dbReference type="SUPFAM" id="SSF81653">
    <property type="entry name" value="Calcium ATPase, transduction domain A"/>
    <property type="match status" value="1"/>
</dbReference>
<reference evidence="13 14" key="1">
    <citation type="submission" date="2024-03" db="EMBL/GenBank/DDBJ databases">
        <title>The Acrasis kona genome and developmental transcriptomes reveal deep origins of eukaryotic multicellular pathways.</title>
        <authorList>
            <person name="Sheikh S."/>
            <person name="Fu C.-J."/>
            <person name="Brown M.W."/>
            <person name="Baldauf S.L."/>
        </authorList>
    </citation>
    <scope>NUCLEOTIDE SEQUENCE [LARGE SCALE GENOMIC DNA]</scope>
    <source>
        <strain evidence="13 14">ATCC MYA-3509</strain>
    </source>
</reference>
<evidence type="ECO:0000313" key="13">
    <source>
        <dbReference type="EMBL" id="KAL0485858.1"/>
    </source>
</evidence>
<dbReference type="Gene3D" id="2.70.150.10">
    <property type="entry name" value="Calcium-transporting ATPase, cytoplasmic transduction domain A"/>
    <property type="match status" value="1"/>
</dbReference>
<evidence type="ECO:0000256" key="4">
    <source>
        <dbReference type="ARBA" id="ARBA00022692"/>
    </source>
</evidence>
<dbReference type="SFLD" id="SFLDS00003">
    <property type="entry name" value="Haloacid_Dehalogenase"/>
    <property type="match status" value="1"/>
</dbReference>
<dbReference type="NCBIfam" id="TIGR01494">
    <property type="entry name" value="ATPase_P-type"/>
    <property type="match status" value="2"/>
</dbReference>
<evidence type="ECO:0000256" key="11">
    <source>
        <dbReference type="SAM" id="Phobius"/>
    </source>
</evidence>
<keyword evidence="7" id="KW-0460">Magnesium</keyword>
<keyword evidence="8" id="KW-1278">Translocase</keyword>
<dbReference type="FunFam" id="1.20.1110.10:FF:000095">
    <property type="entry name" value="Sodium/potassium-transporting ATPase subunit alpha-1"/>
    <property type="match status" value="1"/>
</dbReference>
<feature type="transmembrane region" description="Helical" evidence="11">
    <location>
        <begin position="863"/>
        <end position="885"/>
    </location>
</feature>
<dbReference type="InterPro" id="IPR006068">
    <property type="entry name" value="ATPase_P-typ_cation-transptr_C"/>
</dbReference>
<dbReference type="SMART" id="SM00831">
    <property type="entry name" value="Cation_ATPase_N"/>
    <property type="match status" value="1"/>
</dbReference>
<organism evidence="13 14">
    <name type="scientific">Acrasis kona</name>
    <dbReference type="NCBI Taxonomy" id="1008807"/>
    <lineage>
        <taxon>Eukaryota</taxon>
        <taxon>Discoba</taxon>
        <taxon>Heterolobosea</taxon>
        <taxon>Tetramitia</taxon>
        <taxon>Eutetramitia</taxon>
        <taxon>Acrasidae</taxon>
        <taxon>Acrasis</taxon>
    </lineage>
</organism>
<feature type="transmembrane region" description="Helical" evidence="11">
    <location>
        <begin position="400"/>
        <end position="421"/>
    </location>
</feature>
<dbReference type="InterPro" id="IPR044492">
    <property type="entry name" value="P_typ_ATPase_HD_dom"/>
</dbReference>
<keyword evidence="3" id="KW-0597">Phosphoprotein</keyword>
<feature type="transmembrane region" description="Helical" evidence="11">
    <location>
        <begin position="370"/>
        <end position="394"/>
    </location>
</feature>
<feature type="domain" description="Cation-transporting P-type ATPase N-terminal" evidence="12">
    <location>
        <begin position="124"/>
        <end position="198"/>
    </location>
</feature>
<dbReference type="FunFam" id="3.40.50.1000:FF:000083">
    <property type="entry name" value="Sodium/potassium-transporting ATPase subunit alpha"/>
    <property type="match status" value="1"/>
</dbReference>
<feature type="transmembrane region" description="Helical" evidence="11">
    <location>
        <begin position="215"/>
        <end position="232"/>
    </location>
</feature>
<evidence type="ECO:0000256" key="7">
    <source>
        <dbReference type="ARBA" id="ARBA00022842"/>
    </source>
</evidence>
<keyword evidence="14" id="KW-1185">Reference proteome</keyword>
<dbReference type="Pfam" id="PF00690">
    <property type="entry name" value="Cation_ATPase_N"/>
    <property type="match status" value="1"/>
</dbReference>
<dbReference type="SFLD" id="SFLDG00002">
    <property type="entry name" value="C1.7:_P-type_atpase_like"/>
    <property type="match status" value="1"/>
</dbReference>
<keyword evidence="9 11" id="KW-1133">Transmembrane helix</keyword>
<dbReference type="InterPro" id="IPR018303">
    <property type="entry name" value="ATPase_P-typ_P_site"/>
</dbReference>
<dbReference type="SUPFAM" id="SSF56784">
    <property type="entry name" value="HAD-like"/>
    <property type="match status" value="1"/>
</dbReference>
<comment type="subcellular location">
    <subcellularLocation>
        <location evidence="1">Cell membrane</location>
        <topology evidence="1">Multi-pass membrane protein</topology>
    </subcellularLocation>
</comment>
<proteinExistence type="predicted"/>
<dbReference type="GO" id="GO:0016887">
    <property type="term" value="F:ATP hydrolysis activity"/>
    <property type="evidence" value="ECO:0007669"/>
    <property type="project" value="InterPro"/>
</dbReference>
<gene>
    <name evidence="13" type="ORF">AKO1_002123</name>
</gene>
<sequence length="1108" mass="124114">MSQYNIRDVSNGDHNNVRQSIEMAQSYTHVPLPDIPRSSFDRVNTDSERKNSGLQQEFVLRRSSLNIAREDMKRSSQDLRTGVVIKEPNFDQYETPISPRTPKVQIVQKVTEGDAEIQKDLAIDYHKIDLKEMSRRYETDTESGLLEDFAKRRLTENGPNEISTKSRWTIVIKILGYIFGGFGFVLWPSAILAILSYQPLGSLQGSTPDPSNLGLGIILFIVIFTNAFFDAWQDFQSMKVMNSIGGMLPSMAMVIRSGKKEETPIRDLVLGDLVEVKIGEKVPADLRVVKQQQLKVDNSILTGETDPISCTVNMTDENFMETKNLLFMGTSITEGVGQGVVVAVGNQTVMGKITKSTQKKGKMTPINKEILGFITFAVILALCLSVACLIAYLVWLRVSYPGYLSIAAIVITILTSVVAFIPEGLPISVSLTFTLMARRMFLQNVLVKHLPTVETLGSIDMIASDKTGTLTQNKMSVMNVLNGMKVYSFEQFQKTFESNDAVAFKELVRVCGLCNRATFDDKTAHLPMLQRKVQGDASDTGILLFAERFGSVHAVRDQYTELCVIPFNSKNKWMLNIVTPKVNSKNASTLLMKGAAEIIIERCTSVMMQDGSIVPMTDEIKQDLIREQEHFSGEGQRVLGCCKQDLDPSQYPVDRYVFNAEEVNFPLEGHCFVGLVALIDPPREDVPSAIERCNSAGIRVMMVTGDHHVTAAAIARMVGIIKQDPSNTIDIKDSNTITEEMVLDKESISHRALTIRGPVVPTLDKTAWDRILMHQEICWARTTPDHKLRIVKECQARKHIVAVTGDGVNDAPALKQANVGVAMGAGSEVAREAAAIVLMDSRFSSIVAGIENGRIAFENLKKVLLYLLPAGSFSEIMPIILNIFFGIPIALSSFLMIMICVATDIMPSLSLISEKAEADLMTREPRSVTGEKLVNPQLFLQAYFFTGIFEAVSSFIMYFYYMSVYAGIPGTSLLFAFNNYQDGFYGLTQDQLNYHLYVAQTIYFVNLVIVQFGNLLSTRTRRLSFFQHLPFRRNSRNLFLFVAMLVSIVLALLLVHIPFFNNVFNTRPIPVQFWFIPIGWALLYFSLDEVRKCIARLFPYKYARRVFW</sequence>